<dbReference type="Pfam" id="PF11790">
    <property type="entry name" value="Glyco_hydro_cc"/>
    <property type="match status" value="1"/>
</dbReference>
<evidence type="ECO:0000313" key="3">
    <source>
        <dbReference type="EMBL" id="OAA80190.1"/>
    </source>
</evidence>
<dbReference type="EMBL" id="AZHF01000002">
    <property type="protein sequence ID" value="OAA80190.1"/>
    <property type="molecule type" value="Genomic_DNA"/>
</dbReference>
<dbReference type="AlphaFoldDB" id="A0A168JAE4"/>
<protein>
    <submittedName>
        <fullName evidence="3">Glycoside hydrolase</fullName>
    </submittedName>
</protein>
<keyword evidence="3" id="KW-0378">Hydrolase</keyword>
<dbReference type="OrthoDB" id="43654at2759"/>
<dbReference type="GO" id="GO:0016787">
    <property type="term" value="F:hydrolase activity"/>
    <property type="evidence" value="ECO:0007669"/>
    <property type="project" value="UniProtKB-KW"/>
</dbReference>
<feature type="domain" description="Asl1-like glycosyl hydrolase catalytic" evidence="2">
    <location>
        <begin position="137"/>
        <end position="369"/>
    </location>
</feature>
<evidence type="ECO:0000256" key="1">
    <source>
        <dbReference type="SAM" id="SignalP"/>
    </source>
</evidence>
<comment type="caution">
    <text evidence="3">The sequence shown here is derived from an EMBL/GenBank/DDBJ whole genome shotgun (WGS) entry which is preliminary data.</text>
</comment>
<gene>
    <name evidence="3" type="ORF">LEL_03676</name>
</gene>
<keyword evidence="1" id="KW-0732">Signal</keyword>
<feature type="chain" id="PRO_5007898119" evidence="1">
    <location>
        <begin position="22"/>
        <end position="374"/>
    </location>
</feature>
<proteinExistence type="predicted"/>
<dbReference type="SUPFAM" id="SSF51445">
    <property type="entry name" value="(Trans)glycosidases"/>
    <property type="match status" value="1"/>
</dbReference>
<dbReference type="GO" id="GO:0009277">
    <property type="term" value="C:fungal-type cell wall"/>
    <property type="evidence" value="ECO:0007669"/>
    <property type="project" value="TreeGrafter"/>
</dbReference>
<dbReference type="STRING" id="1081108.A0A168JAE4"/>
<name>A0A168JAE4_CORDF</name>
<accession>A0A168JAE4</accession>
<dbReference type="PANTHER" id="PTHR34154">
    <property type="entry name" value="ALKALI-SENSITIVE LINKAGE PROTEIN 1"/>
    <property type="match status" value="1"/>
</dbReference>
<evidence type="ECO:0000313" key="4">
    <source>
        <dbReference type="Proteomes" id="UP000076881"/>
    </source>
</evidence>
<evidence type="ECO:0000259" key="2">
    <source>
        <dbReference type="Pfam" id="PF11790"/>
    </source>
</evidence>
<keyword evidence="4" id="KW-1185">Reference proteome</keyword>
<dbReference type="PANTHER" id="PTHR34154:SF10">
    <property type="entry name" value="ASL1-LIKE GLYCOSYL HYDROLASE CATALYTIC DOMAIN-CONTAINING PROTEIN"/>
    <property type="match status" value="1"/>
</dbReference>
<organism evidence="3 4">
    <name type="scientific">Akanthomyces lecanii RCEF 1005</name>
    <dbReference type="NCBI Taxonomy" id="1081108"/>
    <lineage>
        <taxon>Eukaryota</taxon>
        <taxon>Fungi</taxon>
        <taxon>Dikarya</taxon>
        <taxon>Ascomycota</taxon>
        <taxon>Pezizomycotina</taxon>
        <taxon>Sordariomycetes</taxon>
        <taxon>Hypocreomycetidae</taxon>
        <taxon>Hypocreales</taxon>
        <taxon>Cordycipitaceae</taxon>
        <taxon>Akanthomyces</taxon>
        <taxon>Cordyceps confragosa</taxon>
    </lineage>
</organism>
<dbReference type="InterPro" id="IPR017853">
    <property type="entry name" value="GH"/>
</dbReference>
<dbReference type="Gene3D" id="3.20.20.80">
    <property type="entry name" value="Glycosidases"/>
    <property type="match status" value="1"/>
</dbReference>
<reference evidence="3 4" key="1">
    <citation type="journal article" date="2016" name="Genome Biol. Evol.">
        <title>Divergent and convergent evolution of fungal pathogenicity.</title>
        <authorList>
            <person name="Shang Y."/>
            <person name="Xiao G."/>
            <person name="Zheng P."/>
            <person name="Cen K."/>
            <person name="Zhan S."/>
            <person name="Wang C."/>
        </authorList>
    </citation>
    <scope>NUCLEOTIDE SEQUENCE [LARGE SCALE GENOMIC DNA]</scope>
    <source>
        <strain evidence="3 4">RCEF 1005</strain>
    </source>
</reference>
<sequence>MISKTAIALPLAASLLEQVNAFSLHRHQHAADKRDNVVWHTVFETVYVTAGAESPAETQQAFVQDSQPANAANAAVVTVDATPSQAPAAAAPAPAQTTLSTAVKPALSIPGLDGILPTKASSSSAPSSTALGFAKQGIAYNDVSMAKSFGKACGEVCGWYYNWGSSSGGLDSGAEYIPMLWGPLDVHTSHWDSDAEKALSNGAKAMLSFNEPDMPSQANLSPDQAAKDHAKYFSKYKGRAQIGSPAVSNSGQTGQGIQWLESFVTACSSTPDCDFDFCAVHWYAEANAQNTLFDHLEKAKVACQGKAIWLTEFAPINPPTDTAAISKFIKDVIPKLDSLDYLHAYSYFMVAQPTLMDSTTGLSTIGKAYAAIAN</sequence>
<dbReference type="Proteomes" id="UP000076881">
    <property type="component" value="Unassembled WGS sequence"/>
</dbReference>
<dbReference type="InterPro" id="IPR053183">
    <property type="entry name" value="ASL1"/>
</dbReference>
<dbReference type="InterPro" id="IPR024655">
    <property type="entry name" value="Asl1_glyco_hydro_catalytic"/>
</dbReference>
<dbReference type="GO" id="GO:0071966">
    <property type="term" value="P:fungal-type cell wall polysaccharide metabolic process"/>
    <property type="evidence" value="ECO:0007669"/>
    <property type="project" value="TreeGrafter"/>
</dbReference>
<feature type="signal peptide" evidence="1">
    <location>
        <begin position="1"/>
        <end position="21"/>
    </location>
</feature>